<dbReference type="InterPro" id="IPR014464">
    <property type="entry name" value="CvfB_fam"/>
</dbReference>
<dbReference type="InterPro" id="IPR048587">
    <property type="entry name" value="CvfB_S1_3rd"/>
</dbReference>
<dbReference type="Gene3D" id="2.40.50.330">
    <property type="match status" value="1"/>
</dbReference>
<organism evidence="6 7">
    <name type="scientific">Dolosigranulum pigrum</name>
    <dbReference type="NCBI Taxonomy" id="29394"/>
    <lineage>
        <taxon>Bacteria</taxon>
        <taxon>Bacillati</taxon>
        <taxon>Bacillota</taxon>
        <taxon>Bacilli</taxon>
        <taxon>Lactobacillales</taxon>
        <taxon>Carnobacteriaceae</taxon>
        <taxon>Dolosigranulum</taxon>
    </lineage>
</organism>
<dbReference type="InterPro" id="IPR012340">
    <property type="entry name" value="NA-bd_OB-fold"/>
</dbReference>
<gene>
    <name evidence="6" type="ORF">BWX42_04535</name>
</gene>
<evidence type="ECO:0000259" key="5">
    <source>
        <dbReference type="Pfam" id="PF21543"/>
    </source>
</evidence>
<keyword evidence="6" id="KW-0238">DNA-binding</keyword>
<feature type="domain" description="Conserved virulence factor B-like winged helix" evidence="3">
    <location>
        <begin position="222"/>
        <end position="279"/>
    </location>
</feature>
<comment type="caution">
    <text evidence="6">The sequence shown here is derived from an EMBL/GenBank/DDBJ whole genome shotgun (WGS) entry which is preliminary data.</text>
</comment>
<dbReference type="InterPro" id="IPR040764">
    <property type="entry name" value="CvfB_WH"/>
</dbReference>
<evidence type="ECO:0000259" key="4">
    <source>
        <dbReference type="Pfam" id="PF21191"/>
    </source>
</evidence>
<dbReference type="PANTHER" id="PTHR37296:SF1">
    <property type="entry name" value="CONSERVED VIRULENCE FACTOR B"/>
    <property type="match status" value="1"/>
</dbReference>
<evidence type="ECO:0000256" key="1">
    <source>
        <dbReference type="PIRNR" id="PIRNR012524"/>
    </source>
</evidence>
<protein>
    <submittedName>
        <fullName evidence="6">DNA-binding protein</fullName>
    </submittedName>
</protein>
<dbReference type="InterPro" id="IPR039566">
    <property type="entry name" value="CvfB_S1_st"/>
</dbReference>
<dbReference type="Pfam" id="PF21191">
    <property type="entry name" value="CvfB_1st"/>
    <property type="match status" value="1"/>
</dbReference>
<dbReference type="EMBL" id="MUYF01000003">
    <property type="protein sequence ID" value="OOL81112.1"/>
    <property type="molecule type" value="Genomic_DNA"/>
</dbReference>
<feature type="domain" description="Conserved virulence factor B third S1" evidence="5">
    <location>
        <begin position="137"/>
        <end position="211"/>
    </location>
</feature>
<evidence type="ECO:0000313" key="6">
    <source>
        <dbReference type="EMBL" id="OOL81112.1"/>
    </source>
</evidence>
<dbReference type="GO" id="GO:0003677">
    <property type="term" value="F:DNA binding"/>
    <property type="evidence" value="ECO:0007669"/>
    <property type="project" value="UniProtKB-KW"/>
</dbReference>
<proteinExistence type="inferred from homology"/>
<evidence type="ECO:0000259" key="3">
    <source>
        <dbReference type="Pfam" id="PF17783"/>
    </source>
</evidence>
<name>A0A1S8KN62_9LACT</name>
<reference evidence="6 7" key="1">
    <citation type="submission" date="2017-01" db="EMBL/GenBank/DDBJ databases">
        <title>Complete Genome Sequence of Dolosigranulum pigrum isolated from a Patient with interstitial lung disease.</title>
        <authorList>
            <person name="Mukhopadhyay R."/>
            <person name="Joaquin J."/>
            <person name="Hogue R."/>
            <person name="Fitzgerald S."/>
            <person name="Jospin G."/>
            <person name="Eisen J.A."/>
            <person name="Chaturvedi V."/>
        </authorList>
    </citation>
    <scope>NUCLEOTIDE SEQUENCE [LARGE SCALE GENOMIC DNA]</scope>
    <source>
        <strain evidence="6 7">15S00348</strain>
    </source>
</reference>
<dbReference type="PIRSF" id="PIRSF012524">
    <property type="entry name" value="YitL_S1"/>
    <property type="match status" value="1"/>
</dbReference>
<dbReference type="InterPro" id="IPR048588">
    <property type="entry name" value="CvfB_S1_2nd"/>
</dbReference>
<sequence length="284" mass="32225">MNKQLGQIITAVISEVTEKAVFAQKNGQTYQVTSEVEKQVGEEVTGLAYLDQNDRLSLATDIPIAEDRYDWAEVVNVQRDLGVFVDIGLPNKDIVVSRDHLPDIRQLWPKAGDRLYVTLEVDEAGRLWGRMATQDIFQQKAHKGSKTQHNNDIKGHVFELRQSGSYIITSDFYLAYIPTEEREQEPRLGQLVTGRVIGLREDGILYASLKPRAHEVLDDDAQMIYEVIKRSDNHKIPYHDKSDPEAIRAFFGISKGAFKRAVGRLMKQDLVEQDETGTRATQLD</sequence>
<dbReference type="InterPro" id="IPR036388">
    <property type="entry name" value="WH-like_DNA-bd_sf"/>
</dbReference>
<dbReference type="AlphaFoldDB" id="A0A1S8KN62"/>
<comment type="similarity">
    <text evidence="1">Belongs to the CvfB family.</text>
</comment>
<dbReference type="Pfam" id="PF21543">
    <property type="entry name" value="CvfB_2nd"/>
    <property type="match status" value="1"/>
</dbReference>
<dbReference type="Gene3D" id="1.10.10.10">
    <property type="entry name" value="Winged helix-like DNA-binding domain superfamily/Winged helix DNA-binding domain"/>
    <property type="match status" value="1"/>
</dbReference>
<accession>A0A1S8KN62</accession>
<evidence type="ECO:0000259" key="2">
    <source>
        <dbReference type="Pfam" id="PF13509"/>
    </source>
</evidence>
<feature type="domain" description="Conserved virulence factor B first S1" evidence="2">
    <location>
        <begin position="5"/>
        <end position="60"/>
    </location>
</feature>
<dbReference type="Pfam" id="PF13509">
    <property type="entry name" value="S1_2"/>
    <property type="match status" value="1"/>
</dbReference>
<dbReference type="Pfam" id="PF17783">
    <property type="entry name" value="WHD_CvfB"/>
    <property type="match status" value="1"/>
</dbReference>
<evidence type="ECO:0000313" key="7">
    <source>
        <dbReference type="Proteomes" id="UP000190409"/>
    </source>
</evidence>
<feature type="domain" description="Conserved virulence factor B second S1" evidence="4">
    <location>
        <begin position="69"/>
        <end position="129"/>
    </location>
</feature>
<dbReference type="Gene3D" id="2.40.50.140">
    <property type="entry name" value="Nucleic acid-binding proteins"/>
    <property type="match status" value="2"/>
</dbReference>
<dbReference type="PANTHER" id="PTHR37296">
    <property type="entry name" value="CONSERVED VIRULENCE FACTOR B"/>
    <property type="match status" value="1"/>
</dbReference>
<dbReference type="Proteomes" id="UP000190409">
    <property type="component" value="Unassembled WGS sequence"/>
</dbReference>